<evidence type="ECO:0000259" key="3">
    <source>
        <dbReference type="PROSITE" id="PS51670"/>
    </source>
</evidence>
<dbReference type="PROSITE" id="PS51670">
    <property type="entry name" value="SHKT"/>
    <property type="match status" value="1"/>
</dbReference>
<reference evidence="5" key="2">
    <citation type="submission" date="2015-08" db="UniProtKB">
        <authorList>
            <consortium name="WormBaseParasite"/>
        </authorList>
    </citation>
    <scope>IDENTIFICATION</scope>
</reference>
<dbReference type="InterPro" id="IPR003582">
    <property type="entry name" value="ShKT_dom"/>
</dbReference>
<sequence>MMKIYFIGVLITIFLVYGIKSEDLTTEVRSVICDLIAKYDFCNNSVMRSYVCNNCESECKGKIDPDCSSFIGECKDYYNYCPDVESQCHVSFMKSFLYKYCPVTCKQCVPTNNTSTTDGTPTEIQTTSSIVTDSPSNITKVIVTTISAPINIVDVEGEIPIIIDEMLNVSQKSTTTKLIPTVELLPNSNSLKKIKSKKSKKQ</sequence>
<evidence type="ECO:0000313" key="5">
    <source>
        <dbReference type="WBParaSite" id="SVE_1102600.1"/>
    </source>
</evidence>
<feature type="signal peptide" evidence="2">
    <location>
        <begin position="1"/>
        <end position="21"/>
    </location>
</feature>
<feature type="disulfide bond" evidence="1">
    <location>
        <begin position="74"/>
        <end position="108"/>
    </location>
</feature>
<dbReference type="AlphaFoldDB" id="A0A0K0FPG9"/>
<keyword evidence="2" id="KW-0732">Signal</keyword>
<proteinExistence type="predicted"/>
<dbReference type="Proteomes" id="UP000035680">
    <property type="component" value="Unassembled WGS sequence"/>
</dbReference>
<dbReference type="Pfam" id="PF01549">
    <property type="entry name" value="ShK"/>
    <property type="match status" value="2"/>
</dbReference>
<protein>
    <submittedName>
        <fullName evidence="5">ShKT domain-containing protein</fullName>
    </submittedName>
</protein>
<name>A0A0K0FPG9_STRVS</name>
<feature type="domain" description="ShKT" evidence="3">
    <location>
        <begin position="74"/>
        <end position="108"/>
    </location>
</feature>
<accession>A0A0K0FPG9</accession>
<evidence type="ECO:0000256" key="2">
    <source>
        <dbReference type="SAM" id="SignalP"/>
    </source>
</evidence>
<evidence type="ECO:0000256" key="1">
    <source>
        <dbReference type="PROSITE-ProRule" id="PRU01005"/>
    </source>
</evidence>
<organism evidence="4 5">
    <name type="scientific">Strongyloides venezuelensis</name>
    <name type="common">Threadworm</name>
    <dbReference type="NCBI Taxonomy" id="75913"/>
    <lineage>
        <taxon>Eukaryota</taxon>
        <taxon>Metazoa</taxon>
        <taxon>Ecdysozoa</taxon>
        <taxon>Nematoda</taxon>
        <taxon>Chromadorea</taxon>
        <taxon>Rhabditida</taxon>
        <taxon>Tylenchina</taxon>
        <taxon>Panagrolaimomorpha</taxon>
        <taxon>Strongyloidoidea</taxon>
        <taxon>Strongyloididae</taxon>
        <taxon>Strongyloides</taxon>
    </lineage>
</organism>
<feature type="chain" id="PRO_5005330249" evidence="2">
    <location>
        <begin position="22"/>
        <end position="202"/>
    </location>
</feature>
<reference evidence="4" key="1">
    <citation type="submission" date="2014-07" db="EMBL/GenBank/DDBJ databases">
        <authorList>
            <person name="Martin A.A"/>
            <person name="De Silva N."/>
        </authorList>
    </citation>
    <scope>NUCLEOTIDE SEQUENCE</scope>
</reference>
<keyword evidence="4" id="KW-1185">Reference proteome</keyword>
<evidence type="ECO:0000313" key="4">
    <source>
        <dbReference type="Proteomes" id="UP000035680"/>
    </source>
</evidence>
<dbReference type="WBParaSite" id="SVE_1102600.1">
    <property type="protein sequence ID" value="SVE_1102600.1"/>
    <property type="gene ID" value="SVE_1102600"/>
</dbReference>
<comment type="caution">
    <text evidence="1">Lacks conserved residue(s) required for the propagation of feature annotation.</text>
</comment>
<dbReference type="SMART" id="SM00254">
    <property type="entry name" value="ShKT"/>
    <property type="match status" value="1"/>
</dbReference>
<keyword evidence="1" id="KW-1015">Disulfide bond</keyword>